<evidence type="ECO:0000313" key="2">
    <source>
        <dbReference type="Proteomes" id="UP000530514"/>
    </source>
</evidence>
<dbReference type="InterPro" id="IPR026838">
    <property type="entry name" value="YheC/D"/>
</dbReference>
<proteinExistence type="predicted"/>
<dbReference type="Pfam" id="PF14398">
    <property type="entry name" value="ATPgrasp_YheCD"/>
    <property type="match status" value="1"/>
</dbReference>
<dbReference type="EMBL" id="JACEIP010000006">
    <property type="protein sequence ID" value="MBA4542415.1"/>
    <property type="molecule type" value="Genomic_DNA"/>
</dbReference>
<sequence length="198" mass="23035">MEKKNYIIQQSAPIRQSNDRPMDIRVHMQKGSDGTWHYAGDLVRIGGENAIVSNVKISNGRVHPTDEILKEETQEIRQKLEEVSFKICRLLDQIYDYDEVGIDFGVDHEQNPWIIEVNTNDAIGMPSHELFAELPDASVYMRMMERTFERFRVPLILREAFFAETLPPFECDPDEWLSENDLSSALDEVLEKYRPDES</sequence>
<protein>
    <submittedName>
        <fullName evidence="1">YheC/YheD family protein</fullName>
    </submittedName>
</protein>
<accession>A0A7W2AHR0</accession>
<evidence type="ECO:0000313" key="1">
    <source>
        <dbReference type="EMBL" id="MBA4542415.1"/>
    </source>
</evidence>
<dbReference type="AlphaFoldDB" id="A0A7W2AHR0"/>
<dbReference type="Gene3D" id="3.30.470.20">
    <property type="entry name" value="ATP-grasp fold, B domain"/>
    <property type="match status" value="1"/>
</dbReference>
<dbReference type="OrthoDB" id="7869153at2"/>
<keyword evidence="2" id="KW-1185">Reference proteome</keyword>
<name>A0A7W2AHR0_9BACL</name>
<dbReference type="SUPFAM" id="SSF56059">
    <property type="entry name" value="Glutathione synthetase ATP-binding domain-like"/>
    <property type="match status" value="1"/>
</dbReference>
<organism evidence="1 2">
    <name type="scientific">Thermoactinomyces daqus</name>
    <dbReference type="NCBI Taxonomy" id="1329516"/>
    <lineage>
        <taxon>Bacteria</taxon>
        <taxon>Bacillati</taxon>
        <taxon>Bacillota</taxon>
        <taxon>Bacilli</taxon>
        <taxon>Bacillales</taxon>
        <taxon>Thermoactinomycetaceae</taxon>
        <taxon>Thermoactinomyces</taxon>
    </lineage>
</organism>
<gene>
    <name evidence="1" type="ORF">H1164_05795</name>
</gene>
<dbReference type="Proteomes" id="UP000530514">
    <property type="component" value="Unassembled WGS sequence"/>
</dbReference>
<comment type="caution">
    <text evidence="1">The sequence shown here is derived from an EMBL/GenBank/DDBJ whole genome shotgun (WGS) entry which is preliminary data.</text>
</comment>
<reference evidence="1 2" key="1">
    <citation type="submission" date="2020-07" db="EMBL/GenBank/DDBJ databases">
        <authorList>
            <person name="Feng H."/>
        </authorList>
    </citation>
    <scope>NUCLEOTIDE SEQUENCE [LARGE SCALE GENOMIC DNA]</scope>
    <source>
        <strain evidence="2">s-11</strain>
    </source>
</reference>